<dbReference type="InterPro" id="IPR027417">
    <property type="entry name" value="P-loop_NTPase"/>
</dbReference>
<protein>
    <recommendedName>
        <fullName evidence="3">Trypsin-like peptidase domain-containing protein</fullName>
    </recommendedName>
</protein>
<sequence>MPAGLPRYLGRILHPSADISAGTCFQLAPGVLATAFHVLQAYGPTPGTVVRFAPLAGGPPATATVERVDQRHDLAVLRTDSPLPASVRRVVPTKTERPGTEVIVEGFGDVPEPDGRSYRHMLAIGEWQGTTERDDGVRQGVRCGRFNSRDGLLGMSGAPVRRRSDDAVVGVVSARYNSADGRLRDTVWTAWTEDLAALAPRELSWFSPHLRTHEQVLRDLHGKEQYLTTLDYVSPDSRSPASPTRLMDLLDAQYLPGGHGEPRRGVLLEGAAGAGKTRTCHEVAERALRQQPEGSWLVLHAESGSAVTAGHLVQAALAHARIADAERVLLVLDYLDSYSKLSLPILEEELQTQDQEGRVACLASARPGALPRSVEQVFTPVSLEDGEEYRTRVASAIFQKVAPRAWNRWGQDHLVALCSDRPVFALLIGRALEEQAKIRRDAPDLSGLRRGELFGWLWRQLERDFHAPTGADRQAGQSRPAVRLLASSVAVLACPQDESAVVASAVGRALVHRADAEFAHSARDVVVTLRRQSWLVGSGDRLELVHDIVADGLLDATLTPRDVFQSRTAEELLDALCDDGPVFAQAVRHLARWTTGQPEHRRADTEAACAAWLEKRAGRVRDLLTSDAVGVTAFDLMAHSPWQAGVIQHWDELVEPWLGQIRSERPATLPEILAPAVDKVDGPVPRRLLDTALACLESQPQAEETGLLLQALLHAEGLERDQLDLVASHVRAWAGHHKGHRRSLHLLGAALSRQDLTPQAAGPLVKAARQWIRRNPAHPAGSVVLAPLLIREEPGSAGGKTVIDAGLTWVVRQAGNPGISFVLKHVLRRTDLGRHRDRAVGLALAWLRAHQARWSGQQARRRAHHSLASASFVLRPLLRMELTPDEARDTVRYTKKWLEASEPERHVFVLGALVRWDKAAVGPVTDLLAAQLLPDDRSFLLQDLLREDLPQPLDRQVVDATLDWLRDHGTGPDSLLHHLLLCRIEPDDDAWAAASRMALRWLKLPHGTGANASFLLDDLLTKDFGPADTTRLALDWLELPGADPRASYVLRPLLWNHGRLGEDNAERLVDLALSWLRTHAGDHEAGFVLEPLLALRTLDESQAAHAVQAADTWLRAHATNPSAGRVRGPLRELLEKLLAKPGPGPHCAVAITPAALRHAPQGRRAVPLLIGLLYAVPSGTRERTEVIDGALDWLARQNSLAKGSSRIFKHLLAQRDLDEQRLARGATLFLERLSHQPTSTYAALPLGALLRHTAPAPWRATAVTLALAWLSENTRRLPTGEVLATLLLDPDPSGARRAEVRDFAAAWLEATDPGEWRRALVIEALAAQPTPEAEAGGGPLV</sequence>
<evidence type="ECO:0000313" key="1">
    <source>
        <dbReference type="EMBL" id="KMS74802.1"/>
    </source>
</evidence>
<evidence type="ECO:0000313" key="2">
    <source>
        <dbReference type="Proteomes" id="UP000037432"/>
    </source>
</evidence>
<gene>
    <name evidence="1" type="ORF">ACM01_12830</name>
</gene>
<dbReference type="SUPFAM" id="SSF52540">
    <property type="entry name" value="P-loop containing nucleoside triphosphate hydrolases"/>
    <property type="match status" value="1"/>
</dbReference>
<reference evidence="1 2" key="1">
    <citation type="submission" date="2015-06" db="EMBL/GenBank/DDBJ databases">
        <authorList>
            <person name="Ju K.-S."/>
            <person name="Doroghazi J.R."/>
            <person name="Metcalf W.W."/>
        </authorList>
    </citation>
    <scope>NUCLEOTIDE SEQUENCE [LARGE SCALE GENOMIC DNA]</scope>
    <source>
        <strain evidence="1 2">NRRL 3414</strain>
    </source>
</reference>
<name>A0A0J7ZH88_STRVR</name>
<evidence type="ECO:0008006" key="3">
    <source>
        <dbReference type="Google" id="ProtNLM"/>
    </source>
</evidence>
<organism evidence="1 2">
    <name type="scientific">Streptomyces viridochromogenes</name>
    <dbReference type="NCBI Taxonomy" id="1938"/>
    <lineage>
        <taxon>Bacteria</taxon>
        <taxon>Bacillati</taxon>
        <taxon>Actinomycetota</taxon>
        <taxon>Actinomycetes</taxon>
        <taxon>Kitasatosporales</taxon>
        <taxon>Streptomycetaceae</taxon>
        <taxon>Streptomyces</taxon>
    </lineage>
</organism>
<accession>A0A0J7ZH88</accession>
<dbReference type="PATRIC" id="fig|1938.3.peg.1027"/>
<dbReference type="EMBL" id="LFNT01000011">
    <property type="protein sequence ID" value="KMS74802.1"/>
    <property type="molecule type" value="Genomic_DNA"/>
</dbReference>
<proteinExistence type="predicted"/>
<comment type="caution">
    <text evidence="1">The sequence shown here is derived from an EMBL/GenBank/DDBJ whole genome shotgun (WGS) entry which is preliminary data.</text>
</comment>
<dbReference type="InterPro" id="IPR009003">
    <property type="entry name" value="Peptidase_S1_PA"/>
</dbReference>
<dbReference type="Proteomes" id="UP000037432">
    <property type="component" value="Unassembled WGS sequence"/>
</dbReference>
<dbReference type="Pfam" id="PF13365">
    <property type="entry name" value="Trypsin_2"/>
    <property type="match status" value="1"/>
</dbReference>
<dbReference type="SUPFAM" id="SSF50494">
    <property type="entry name" value="Trypsin-like serine proteases"/>
    <property type="match status" value="1"/>
</dbReference>